<keyword evidence="2" id="KW-1185">Reference proteome</keyword>
<dbReference type="EMBL" id="CP009287">
    <property type="protein sequence ID" value="AIQ70650.1"/>
    <property type="molecule type" value="Genomic_DNA"/>
</dbReference>
<dbReference type="STRING" id="189425.PGRAT_25730"/>
<reference evidence="1 2" key="1">
    <citation type="submission" date="2014-08" db="EMBL/GenBank/DDBJ databases">
        <title>Comparative genomics of the Paenibacillus odorifer group.</title>
        <authorList>
            <person name="den Bakker H.C."/>
            <person name="Tsai Y.-C."/>
            <person name="Martin N."/>
            <person name="Korlach J."/>
            <person name="Wiedmann M."/>
        </authorList>
    </citation>
    <scope>NUCLEOTIDE SEQUENCE [LARGE SCALE GENOMIC DNA]</scope>
    <source>
        <strain evidence="1 2">DSM 15220</strain>
    </source>
</reference>
<dbReference type="RefSeq" id="WP_025706146.1">
    <property type="nucleotide sequence ID" value="NZ_CP009287.1"/>
</dbReference>
<gene>
    <name evidence="1" type="ORF">PGRAT_25730</name>
</gene>
<evidence type="ECO:0000313" key="2">
    <source>
        <dbReference type="Proteomes" id="UP000029500"/>
    </source>
</evidence>
<proteinExistence type="predicted"/>
<accession>A0A089ME50</accession>
<name>A0A089ME50_9BACL</name>
<sequence>MLPEVQEQSGPSAASSGQRRRYFAKKLILLDDSDTGADEQAIVGKRELIFPENQQLRNLGGKRYLFGLFYSTKGEMN</sequence>
<dbReference type="Proteomes" id="UP000029500">
    <property type="component" value="Chromosome"/>
</dbReference>
<organism evidence="1 2">
    <name type="scientific">Paenibacillus graminis</name>
    <dbReference type="NCBI Taxonomy" id="189425"/>
    <lineage>
        <taxon>Bacteria</taxon>
        <taxon>Bacillati</taxon>
        <taxon>Bacillota</taxon>
        <taxon>Bacilli</taxon>
        <taxon>Bacillales</taxon>
        <taxon>Paenibacillaceae</taxon>
        <taxon>Paenibacillus</taxon>
    </lineage>
</organism>
<evidence type="ECO:0000313" key="1">
    <source>
        <dbReference type="EMBL" id="AIQ70650.1"/>
    </source>
</evidence>
<dbReference type="AlphaFoldDB" id="A0A089ME50"/>
<dbReference type="HOGENOM" id="CLU_2634716_0_0_9"/>
<dbReference type="KEGG" id="pgm:PGRAT_25730"/>
<protein>
    <submittedName>
        <fullName evidence="1">Uncharacterized protein</fullName>
    </submittedName>
</protein>